<evidence type="ECO:0000256" key="1">
    <source>
        <dbReference type="SAM" id="Phobius"/>
    </source>
</evidence>
<comment type="caution">
    <text evidence="2">The sequence shown here is derived from an EMBL/GenBank/DDBJ whole genome shotgun (WGS) entry which is preliminary data.</text>
</comment>
<keyword evidence="1" id="KW-1133">Transmembrane helix</keyword>
<evidence type="ECO:0000313" key="2">
    <source>
        <dbReference type="EMBL" id="PJG53585.1"/>
    </source>
</evidence>
<sequence>MKEDYELMSGMRHAKLGFFRGTSATSDEMTHWRAPKHPPIKHYRCDCRSRQAQKRWNLWPLAALLVNALLWAGLYFIIAAFF</sequence>
<gene>
    <name evidence="2" type="ORF">CVM73_19065</name>
</gene>
<evidence type="ECO:0000313" key="3">
    <source>
        <dbReference type="Proteomes" id="UP000231194"/>
    </source>
</evidence>
<keyword evidence="1" id="KW-0812">Transmembrane</keyword>
<keyword evidence="1" id="KW-0472">Membrane</keyword>
<name>A0A2M8R6X5_9BRAD</name>
<organism evidence="2 3">
    <name type="scientific">Bradyrhizobium forestalis</name>
    <dbReference type="NCBI Taxonomy" id="1419263"/>
    <lineage>
        <taxon>Bacteria</taxon>
        <taxon>Pseudomonadati</taxon>
        <taxon>Pseudomonadota</taxon>
        <taxon>Alphaproteobacteria</taxon>
        <taxon>Hyphomicrobiales</taxon>
        <taxon>Nitrobacteraceae</taxon>
        <taxon>Bradyrhizobium</taxon>
    </lineage>
</organism>
<dbReference type="EMBL" id="PGVG01000015">
    <property type="protein sequence ID" value="PJG53585.1"/>
    <property type="molecule type" value="Genomic_DNA"/>
</dbReference>
<accession>A0A2M8R6X5</accession>
<protein>
    <submittedName>
        <fullName evidence="2">Uncharacterized protein</fullName>
    </submittedName>
</protein>
<dbReference type="Proteomes" id="UP000231194">
    <property type="component" value="Unassembled WGS sequence"/>
</dbReference>
<keyword evidence="3" id="KW-1185">Reference proteome</keyword>
<dbReference type="AlphaFoldDB" id="A0A2M8R6X5"/>
<reference evidence="2 3" key="1">
    <citation type="submission" date="2017-11" db="EMBL/GenBank/DDBJ databases">
        <title>Bradyrhizobium forestalis sp. nov., an efficient nitrogen-fixing bacterium isolated from nodules of forest legume species in the Amazon.</title>
        <authorList>
            <person name="Costa E.M."/>
            <person name="Guimaraes A."/>
            <person name="Carvalho T.S."/>
            <person name="Rodrigues T.L."/>
            <person name="Ribeiro P.R.A."/>
            <person name="Lebbe L."/>
            <person name="Willems A."/>
            <person name="Moreira F.M.S."/>
        </authorList>
    </citation>
    <scope>NUCLEOTIDE SEQUENCE [LARGE SCALE GENOMIC DNA]</scope>
    <source>
        <strain evidence="2 3">INPA54B</strain>
    </source>
</reference>
<proteinExistence type="predicted"/>
<feature type="transmembrane region" description="Helical" evidence="1">
    <location>
        <begin position="58"/>
        <end position="81"/>
    </location>
</feature>